<protein>
    <recommendedName>
        <fullName evidence="3">Lipoprotein</fullName>
    </recommendedName>
</protein>
<accession>A0ABQ1Y7I7</accession>
<name>A0ABQ1Y7I7_9BACL</name>
<dbReference type="RefSeq" id="WP_188536254.1">
    <property type="nucleotide sequence ID" value="NZ_BMFT01000001.1"/>
</dbReference>
<evidence type="ECO:0000313" key="1">
    <source>
        <dbReference type="EMBL" id="GGH15141.1"/>
    </source>
</evidence>
<comment type="caution">
    <text evidence="1">The sequence shown here is derived from an EMBL/GenBank/DDBJ whole genome shotgun (WGS) entry which is preliminary data.</text>
</comment>
<gene>
    <name evidence="1" type="ORF">GCM10008013_09170</name>
</gene>
<sequence length="175" mass="19981">MSKKYYIFIAIITLCSIMLDACSYREEIKNTSNVTTQVSTATNIALKYKLKELEAAPPDNAKEINPEQIAKREKSIKSLTTKEFFDKQSADHVYEWALRAALIKQSDLKITYISFRRSNVTEDSSELTYEATLRFGEEKLTLNGTMTLLKEGGSWKVNDDQYNADDILEIINTND</sequence>
<keyword evidence="2" id="KW-1185">Reference proteome</keyword>
<proteinExistence type="predicted"/>
<organism evidence="1 2">
    <name type="scientific">Paenibacillus segetis</name>
    <dbReference type="NCBI Taxonomy" id="1325360"/>
    <lineage>
        <taxon>Bacteria</taxon>
        <taxon>Bacillati</taxon>
        <taxon>Bacillota</taxon>
        <taxon>Bacilli</taxon>
        <taxon>Bacillales</taxon>
        <taxon>Paenibacillaceae</taxon>
        <taxon>Paenibacillus</taxon>
    </lineage>
</organism>
<evidence type="ECO:0008006" key="3">
    <source>
        <dbReference type="Google" id="ProtNLM"/>
    </source>
</evidence>
<reference evidence="2" key="1">
    <citation type="journal article" date="2019" name="Int. J. Syst. Evol. Microbiol.">
        <title>The Global Catalogue of Microorganisms (GCM) 10K type strain sequencing project: providing services to taxonomists for standard genome sequencing and annotation.</title>
        <authorList>
            <consortium name="The Broad Institute Genomics Platform"/>
            <consortium name="The Broad Institute Genome Sequencing Center for Infectious Disease"/>
            <person name="Wu L."/>
            <person name="Ma J."/>
        </authorList>
    </citation>
    <scope>NUCLEOTIDE SEQUENCE [LARGE SCALE GENOMIC DNA]</scope>
    <source>
        <strain evidence="2">CGMCC 1.12769</strain>
    </source>
</reference>
<dbReference type="Proteomes" id="UP000659344">
    <property type="component" value="Unassembled WGS sequence"/>
</dbReference>
<dbReference type="EMBL" id="BMFT01000001">
    <property type="protein sequence ID" value="GGH15141.1"/>
    <property type="molecule type" value="Genomic_DNA"/>
</dbReference>
<evidence type="ECO:0000313" key="2">
    <source>
        <dbReference type="Proteomes" id="UP000659344"/>
    </source>
</evidence>